<dbReference type="Pfam" id="PF04892">
    <property type="entry name" value="VanZ"/>
    <property type="match status" value="1"/>
</dbReference>
<evidence type="ECO:0000256" key="1">
    <source>
        <dbReference type="SAM" id="Phobius"/>
    </source>
</evidence>
<dbReference type="AlphaFoldDB" id="A0A8H7PV00"/>
<name>A0A8H7PV00_9FUNG</name>
<keyword evidence="4" id="KW-1185">Reference proteome</keyword>
<keyword evidence="1" id="KW-0812">Transmembrane</keyword>
<gene>
    <name evidence="3" type="ORF">INT44_006549</name>
</gene>
<feature type="domain" description="VanZ-like" evidence="2">
    <location>
        <begin position="40"/>
        <end position="112"/>
    </location>
</feature>
<evidence type="ECO:0000313" key="4">
    <source>
        <dbReference type="Proteomes" id="UP000612746"/>
    </source>
</evidence>
<comment type="caution">
    <text evidence="3">The sequence shown here is derived from an EMBL/GenBank/DDBJ whole genome shotgun (WGS) entry which is preliminary data.</text>
</comment>
<dbReference type="NCBIfam" id="NF037970">
    <property type="entry name" value="vanZ_1"/>
    <property type="match status" value="1"/>
</dbReference>
<feature type="transmembrane region" description="Helical" evidence="1">
    <location>
        <begin position="66"/>
        <end position="86"/>
    </location>
</feature>
<evidence type="ECO:0000313" key="3">
    <source>
        <dbReference type="EMBL" id="KAG2179701.1"/>
    </source>
</evidence>
<keyword evidence="1" id="KW-1133">Transmembrane helix</keyword>
<feature type="transmembrane region" description="Helical" evidence="1">
    <location>
        <begin position="42"/>
        <end position="59"/>
    </location>
</feature>
<dbReference type="PANTHER" id="PTHR28008">
    <property type="entry name" value="DOMAIN PROTEIN, PUTATIVE (AFU_ORTHOLOGUE AFUA_3G10980)-RELATED"/>
    <property type="match status" value="1"/>
</dbReference>
<feature type="transmembrane region" description="Helical" evidence="1">
    <location>
        <begin position="98"/>
        <end position="119"/>
    </location>
</feature>
<protein>
    <recommendedName>
        <fullName evidence="2">VanZ-like domain-containing protein</fullName>
    </recommendedName>
</protein>
<dbReference type="InterPro" id="IPR006976">
    <property type="entry name" value="VanZ-like"/>
</dbReference>
<dbReference type="Proteomes" id="UP000612746">
    <property type="component" value="Unassembled WGS sequence"/>
</dbReference>
<keyword evidence="1" id="KW-0472">Membrane</keyword>
<organism evidence="3 4">
    <name type="scientific">Umbelopsis vinacea</name>
    <dbReference type="NCBI Taxonomy" id="44442"/>
    <lineage>
        <taxon>Eukaryota</taxon>
        <taxon>Fungi</taxon>
        <taxon>Fungi incertae sedis</taxon>
        <taxon>Mucoromycota</taxon>
        <taxon>Mucoromycotina</taxon>
        <taxon>Umbelopsidomycetes</taxon>
        <taxon>Umbelopsidales</taxon>
        <taxon>Umbelopsidaceae</taxon>
        <taxon>Umbelopsis</taxon>
    </lineage>
</organism>
<proteinExistence type="predicted"/>
<accession>A0A8H7PV00</accession>
<reference evidence="3" key="1">
    <citation type="submission" date="2020-12" db="EMBL/GenBank/DDBJ databases">
        <title>Metabolic potential, ecology and presence of endohyphal bacteria is reflected in genomic diversity of Mucoromycotina.</title>
        <authorList>
            <person name="Muszewska A."/>
            <person name="Okrasinska A."/>
            <person name="Steczkiewicz K."/>
            <person name="Drgas O."/>
            <person name="Orlowska M."/>
            <person name="Perlinska-Lenart U."/>
            <person name="Aleksandrzak-Piekarczyk T."/>
            <person name="Szatraj K."/>
            <person name="Zielenkiewicz U."/>
            <person name="Pilsyk S."/>
            <person name="Malc E."/>
            <person name="Mieczkowski P."/>
            <person name="Kruszewska J.S."/>
            <person name="Biernat P."/>
            <person name="Pawlowska J."/>
        </authorList>
    </citation>
    <scope>NUCLEOTIDE SEQUENCE</scope>
    <source>
        <strain evidence="3">WA0000051536</strain>
    </source>
</reference>
<evidence type="ECO:0000259" key="2">
    <source>
        <dbReference type="Pfam" id="PF04892"/>
    </source>
</evidence>
<dbReference type="OrthoDB" id="63581at2759"/>
<dbReference type="PANTHER" id="PTHR28008:SF1">
    <property type="entry name" value="DOMAIN PROTEIN, PUTATIVE (AFU_ORTHOLOGUE AFUA_3G10980)-RELATED"/>
    <property type="match status" value="1"/>
</dbReference>
<dbReference type="EMBL" id="JAEPRA010000010">
    <property type="protein sequence ID" value="KAG2179701.1"/>
    <property type="molecule type" value="Genomic_DNA"/>
</dbReference>
<sequence length="161" mass="18433">MPIRMPAFKMRMRVLVVLVILLVLMAILGFAPISLDHINDKLLHSTCFGIFSFTIYWVWNLDYKKNLGLSAAAMLIMSFGSEFIQGLLPYRTFDGYDIVANLVGSCIGILLACGSDYAWTSWQERKRRRGGLHEAEYQQALMDENDLTDDEDHRFNSLEMV</sequence>